<feature type="chain" id="PRO_5037434557" evidence="1">
    <location>
        <begin position="35"/>
        <end position="141"/>
    </location>
</feature>
<evidence type="ECO:0000313" key="2">
    <source>
        <dbReference type="EMBL" id="MBD2184192.1"/>
    </source>
</evidence>
<dbReference type="EMBL" id="JACJPW010000075">
    <property type="protein sequence ID" value="MBD2184192.1"/>
    <property type="molecule type" value="Genomic_DNA"/>
</dbReference>
<keyword evidence="3" id="KW-1185">Reference proteome</keyword>
<reference evidence="2" key="1">
    <citation type="journal article" date="2015" name="ISME J.">
        <title>Draft Genome Sequence of Streptomyces incarnatus NRRL8089, which Produces the Nucleoside Antibiotic Sinefungin.</title>
        <authorList>
            <person name="Oshima K."/>
            <person name="Hattori M."/>
            <person name="Shimizu H."/>
            <person name="Fukuda K."/>
            <person name="Nemoto M."/>
            <person name="Inagaki K."/>
            <person name="Tamura T."/>
        </authorList>
    </citation>
    <scope>NUCLEOTIDE SEQUENCE</scope>
    <source>
        <strain evidence="2">FACHB-1375</strain>
    </source>
</reference>
<feature type="signal peptide" evidence="1">
    <location>
        <begin position="1"/>
        <end position="34"/>
    </location>
</feature>
<name>A0A926ZJB2_9CYAN</name>
<proteinExistence type="predicted"/>
<organism evidence="2 3">
    <name type="scientific">Aerosakkonema funiforme FACHB-1375</name>
    <dbReference type="NCBI Taxonomy" id="2949571"/>
    <lineage>
        <taxon>Bacteria</taxon>
        <taxon>Bacillati</taxon>
        <taxon>Cyanobacteriota</taxon>
        <taxon>Cyanophyceae</taxon>
        <taxon>Oscillatoriophycideae</taxon>
        <taxon>Aerosakkonematales</taxon>
        <taxon>Aerosakkonemataceae</taxon>
        <taxon>Aerosakkonema</taxon>
    </lineage>
</organism>
<keyword evidence="1" id="KW-0732">Signal</keyword>
<evidence type="ECO:0000313" key="3">
    <source>
        <dbReference type="Proteomes" id="UP000641646"/>
    </source>
</evidence>
<dbReference type="AlphaFoldDB" id="A0A926ZJB2"/>
<reference evidence="2" key="2">
    <citation type="submission" date="2020-08" db="EMBL/GenBank/DDBJ databases">
        <authorList>
            <person name="Chen M."/>
            <person name="Teng W."/>
            <person name="Zhao L."/>
            <person name="Hu C."/>
            <person name="Zhou Y."/>
            <person name="Han B."/>
            <person name="Song L."/>
            <person name="Shu W."/>
        </authorList>
    </citation>
    <scope>NUCLEOTIDE SEQUENCE</scope>
    <source>
        <strain evidence="2">FACHB-1375</strain>
    </source>
</reference>
<evidence type="ECO:0000256" key="1">
    <source>
        <dbReference type="SAM" id="SignalP"/>
    </source>
</evidence>
<sequence>MSNGIKFKNKANWLPAMATILSMGLLNLSTPALADSTTSDWSEWIDIYSLEGGSRMSDPPGYASLRDCLTNGVNFLRSQRATQTGVLRRSAAFGRFGDISAYLICAPEGDSVMVFVSGPSSQYQRVQRLRRRLTNEFIRYY</sequence>
<dbReference type="Proteomes" id="UP000641646">
    <property type="component" value="Unassembled WGS sequence"/>
</dbReference>
<gene>
    <name evidence="2" type="ORF">H6G03_24495</name>
</gene>
<accession>A0A926ZJB2</accession>
<comment type="caution">
    <text evidence="2">The sequence shown here is derived from an EMBL/GenBank/DDBJ whole genome shotgun (WGS) entry which is preliminary data.</text>
</comment>
<protein>
    <submittedName>
        <fullName evidence="2">Uncharacterized protein</fullName>
    </submittedName>
</protein>